<dbReference type="RefSeq" id="WP_078684600.1">
    <property type="nucleotide sequence ID" value="NZ_FUYA01000003.1"/>
</dbReference>
<dbReference type="SUPFAM" id="SSF53335">
    <property type="entry name" value="S-adenosyl-L-methionine-dependent methyltransferases"/>
    <property type="match status" value="1"/>
</dbReference>
<dbReference type="Gene3D" id="3.40.50.150">
    <property type="entry name" value="Vaccinia Virus protein VP39"/>
    <property type="match status" value="1"/>
</dbReference>
<evidence type="ECO:0000313" key="3">
    <source>
        <dbReference type="Proteomes" id="UP000189733"/>
    </source>
</evidence>
<organism evidence="2 3">
    <name type="scientific">Desulfobaculum bizertense DSM 18034</name>
    <dbReference type="NCBI Taxonomy" id="1121442"/>
    <lineage>
        <taxon>Bacteria</taxon>
        <taxon>Pseudomonadati</taxon>
        <taxon>Thermodesulfobacteriota</taxon>
        <taxon>Desulfovibrionia</taxon>
        <taxon>Desulfovibrionales</taxon>
        <taxon>Desulfovibrionaceae</taxon>
        <taxon>Desulfobaculum</taxon>
    </lineage>
</organism>
<dbReference type="EMBL" id="FUYA01000003">
    <property type="protein sequence ID" value="SKA70254.1"/>
    <property type="molecule type" value="Genomic_DNA"/>
</dbReference>
<dbReference type="GO" id="GO:0008168">
    <property type="term" value="F:methyltransferase activity"/>
    <property type="evidence" value="ECO:0007669"/>
    <property type="project" value="UniProtKB-KW"/>
</dbReference>
<dbReference type="InterPro" id="IPR041698">
    <property type="entry name" value="Methyltransf_25"/>
</dbReference>
<evidence type="ECO:0000259" key="1">
    <source>
        <dbReference type="Pfam" id="PF13649"/>
    </source>
</evidence>
<protein>
    <submittedName>
        <fullName evidence="2">Methyltransferase domain-containing protein</fullName>
    </submittedName>
</protein>
<keyword evidence="3" id="KW-1185">Reference proteome</keyword>
<dbReference type="AlphaFoldDB" id="A0A1T4VZ08"/>
<dbReference type="STRING" id="1121442.SAMN02745702_01311"/>
<dbReference type="Proteomes" id="UP000189733">
    <property type="component" value="Unassembled WGS sequence"/>
</dbReference>
<accession>A0A1T4VZ08</accession>
<dbReference type="CDD" id="cd02440">
    <property type="entry name" value="AdoMet_MTases"/>
    <property type="match status" value="1"/>
</dbReference>
<keyword evidence="2" id="KW-0808">Transferase</keyword>
<dbReference type="InterPro" id="IPR029063">
    <property type="entry name" value="SAM-dependent_MTases_sf"/>
</dbReference>
<dbReference type="OrthoDB" id="9808140at2"/>
<keyword evidence="2" id="KW-0489">Methyltransferase</keyword>
<dbReference type="GO" id="GO:0032259">
    <property type="term" value="P:methylation"/>
    <property type="evidence" value="ECO:0007669"/>
    <property type="project" value="UniProtKB-KW"/>
</dbReference>
<sequence length="231" mass="26919">MSMPQSHYDCLERPKTCAPDDFWGQVRRTVNGKPISEEQLELIFSMVRTALHFEKADTLLDLACGNGALASYFFDEIHEYLGVDMSPYLIEVAKKNFENTPRYSFLENSINPYSTEEKLPERFTKILLYGAVAYLSKDELRELLTTLRTRFTHVSRFFIGTIPDRDCAKAFFQERPMLPLDDHTTAIGLWWTRHEFQTLCEDCGWTTQLVDMPQDFFQSHYRFNAVLTPKA</sequence>
<feature type="domain" description="Methyltransferase" evidence="1">
    <location>
        <begin position="60"/>
        <end position="148"/>
    </location>
</feature>
<evidence type="ECO:0000313" key="2">
    <source>
        <dbReference type="EMBL" id="SKA70254.1"/>
    </source>
</evidence>
<reference evidence="2 3" key="1">
    <citation type="submission" date="2017-02" db="EMBL/GenBank/DDBJ databases">
        <authorList>
            <person name="Peterson S.W."/>
        </authorList>
    </citation>
    <scope>NUCLEOTIDE SEQUENCE [LARGE SCALE GENOMIC DNA]</scope>
    <source>
        <strain evidence="2 3">DSM 18034</strain>
    </source>
</reference>
<name>A0A1T4VZ08_9BACT</name>
<proteinExistence type="predicted"/>
<dbReference type="Pfam" id="PF13649">
    <property type="entry name" value="Methyltransf_25"/>
    <property type="match status" value="1"/>
</dbReference>
<gene>
    <name evidence="2" type="ORF">SAMN02745702_01311</name>
</gene>